<feature type="transmembrane region" description="Helical" evidence="7">
    <location>
        <begin position="6"/>
        <end position="24"/>
    </location>
</feature>
<comment type="similarity">
    <text evidence="2">Belongs to the MgtC/SapB family.</text>
</comment>
<comment type="subcellular location">
    <subcellularLocation>
        <location evidence="1">Cell membrane</location>
        <topology evidence="1">Multi-pass membrane protein</topology>
    </subcellularLocation>
</comment>
<dbReference type="Pfam" id="PF02308">
    <property type="entry name" value="MgtC"/>
    <property type="match status" value="1"/>
</dbReference>
<evidence type="ECO:0000256" key="2">
    <source>
        <dbReference type="ARBA" id="ARBA00009298"/>
    </source>
</evidence>
<keyword evidence="4 7" id="KW-0812">Transmembrane</keyword>
<keyword evidence="3" id="KW-1003">Cell membrane</keyword>
<gene>
    <name evidence="9" type="ORF">WKR92_13595</name>
</gene>
<dbReference type="PANTHER" id="PTHR33778">
    <property type="entry name" value="PROTEIN MGTC"/>
    <property type="match status" value="1"/>
</dbReference>
<evidence type="ECO:0000313" key="10">
    <source>
        <dbReference type="Proteomes" id="UP001580928"/>
    </source>
</evidence>
<evidence type="ECO:0000256" key="3">
    <source>
        <dbReference type="ARBA" id="ARBA00022475"/>
    </source>
</evidence>
<evidence type="ECO:0000256" key="5">
    <source>
        <dbReference type="ARBA" id="ARBA00022989"/>
    </source>
</evidence>
<feature type="transmembrane region" description="Helical" evidence="7">
    <location>
        <begin position="72"/>
        <end position="92"/>
    </location>
</feature>
<name>A0ABV5CH15_9SPHI</name>
<feature type="transmembrane region" description="Helical" evidence="7">
    <location>
        <begin position="104"/>
        <end position="137"/>
    </location>
</feature>
<evidence type="ECO:0000259" key="8">
    <source>
        <dbReference type="Pfam" id="PF02308"/>
    </source>
</evidence>
<dbReference type="InterPro" id="IPR049177">
    <property type="entry name" value="MgtC_SapB_SrpB_YhiD_N"/>
</dbReference>
<evidence type="ECO:0000256" key="1">
    <source>
        <dbReference type="ARBA" id="ARBA00004651"/>
    </source>
</evidence>
<evidence type="ECO:0000256" key="4">
    <source>
        <dbReference type="ARBA" id="ARBA00022692"/>
    </source>
</evidence>
<dbReference type="InterPro" id="IPR003416">
    <property type="entry name" value="MgtC/SapB/SrpB/YhiD_fam"/>
</dbReference>
<reference evidence="9 10" key="1">
    <citation type="submission" date="2024-04" db="EMBL/GenBank/DDBJ databases">
        <title>Albibacterium profundi sp. nov., isolated from sediment of the Challenger Deep of Mariana Trench.</title>
        <authorList>
            <person name="Wang Y."/>
        </authorList>
    </citation>
    <scope>NUCLEOTIDE SEQUENCE [LARGE SCALE GENOMIC DNA]</scope>
    <source>
        <strain evidence="9 10">RHL897</strain>
    </source>
</reference>
<dbReference type="PRINTS" id="PR01837">
    <property type="entry name" value="MGTCSAPBPROT"/>
</dbReference>
<dbReference type="RefSeq" id="WP_375558392.1">
    <property type="nucleotide sequence ID" value="NZ_JBBVGT010000003.1"/>
</dbReference>
<feature type="domain" description="MgtC/SapB/SrpB/YhiD N-terminal" evidence="8">
    <location>
        <begin position="12"/>
        <end position="142"/>
    </location>
</feature>
<dbReference type="PANTHER" id="PTHR33778:SF1">
    <property type="entry name" value="MAGNESIUM TRANSPORTER YHID-RELATED"/>
    <property type="match status" value="1"/>
</dbReference>
<feature type="transmembrane region" description="Helical" evidence="7">
    <location>
        <begin position="36"/>
        <end position="56"/>
    </location>
</feature>
<comment type="caution">
    <text evidence="9">The sequence shown here is derived from an EMBL/GenBank/DDBJ whole genome shotgun (WGS) entry which is preliminary data.</text>
</comment>
<evidence type="ECO:0000256" key="6">
    <source>
        <dbReference type="ARBA" id="ARBA00023136"/>
    </source>
</evidence>
<accession>A0ABV5CH15</accession>
<protein>
    <submittedName>
        <fullName evidence="9">MgtC/SapB family protein</fullName>
    </submittedName>
</protein>
<sequence>MSIDTYEIIIRLSCAAFCGALIGIERERKEWTAGMRTHMMVAVGSALYMIVSAYGFEHFVGREGIQFDPTRIAAQVVSGIGFLGAGTIIFLHRGIIRGLTTASGLWTVAAIGLAVGAGMYWAAVATTIIALVILLVFQKVEAFLFSNKKNGPLLIVRLKAVEESKQVLKELLADDVLMIDHFSIDRTDDGGSEIKIISRDKKTLKKLAGHLNEDDRVTGIDYH</sequence>
<evidence type="ECO:0000313" key="9">
    <source>
        <dbReference type="EMBL" id="MFB5946863.1"/>
    </source>
</evidence>
<keyword evidence="6 7" id="KW-0472">Membrane</keyword>
<dbReference type="Proteomes" id="UP001580928">
    <property type="component" value="Unassembled WGS sequence"/>
</dbReference>
<organism evidence="9 10">
    <name type="scientific">Albibacterium profundi</name>
    <dbReference type="NCBI Taxonomy" id="3134906"/>
    <lineage>
        <taxon>Bacteria</taxon>
        <taxon>Pseudomonadati</taxon>
        <taxon>Bacteroidota</taxon>
        <taxon>Sphingobacteriia</taxon>
        <taxon>Sphingobacteriales</taxon>
        <taxon>Sphingobacteriaceae</taxon>
        <taxon>Albibacterium</taxon>
    </lineage>
</organism>
<proteinExistence type="inferred from homology"/>
<keyword evidence="5 7" id="KW-1133">Transmembrane helix</keyword>
<keyword evidence="10" id="KW-1185">Reference proteome</keyword>
<evidence type="ECO:0000256" key="7">
    <source>
        <dbReference type="SAM" id="Phobius"/>
    </source>
</evidence>
<dbReference type="EMBL" id="JBBVGT010000003">
    <property type="protein sequence ID" value="MFB5946863.1"/>
    <property type="molecule type" value="Genomic_DNA"/>
</dbReference>